<sequence>MKKNSKDLLNRISRIKGQLLGIEKMIKEERSCLSIIQQIKAVREALGKTAAIILTQESCQLEKNKNTHDFKKVVEELVKNI</sequence>
<dbReference type="GO" id="GO:0046872">
    <property type="term" value="F:metal ion binding"/>
    <property type="evidence" value="ECO:0007669"/>
    <property type="project" value="InterPro"/>
</dbReference>
<proteinExistence type="predicted"/>
<dbReference type="EMBL" id="PEZT01000028">
    <property type="protein sequence ID" value="PIS08766.1"/>
    <property type="molecule type" value="Genomic_DNA"/>
</dbReference>
<comment type="caution">
    <text evidence="1">The sequence shown here is derived from an EMBL/GenBank/DDBJ whole genome shotgun (WGS) entry which is preliminary data.</text>
</comment>
<dbReference type="PANTHER" id="PTHR33677">
    <property type="entry name" value="TRANSCRIPTIONAL REPRESSOR FRMR-RELATED"/>
    <property type="match status" value="1"/>
</dbReference>
<evidence type="ECO:0008006" key="3">
    <source>
        <dbReference type="Google" id="ProtNLM"/>
    </source>
</evidence>
<accession>A0A2H0W7Y3</accession>
<dbReference type="GO" id="GO:0003677">
    <property type="term" value="F:DNA binding"/>
    <property type="evidence" value="ECO:0007669"/>
    <property type="project" value="InterPro"/>
</dbReference>
<name>A0A2H0W7Y3_9BACT</name>
<organism evidence="1 2">
    <name type="scientific">Candidatus Beckwithbacteria bacterium CG10_big_fil_rev_8_21_14_0_10_34_10</name>
    <dbReference type="NCBI Taxonomy" id="1974495"/>
    <lineage>
        <taxon>Bacteria</taxon>
        <taxon>Candidatus Beckwithiibacteriota</taxon>
    </lineage>
</organism>
<reference evidence="2" key="1">
    <citation type="submission" date="2017-09" db="EMBL/GenBank/DDBJ databases">
        <title>Depth-based differentiation of microbial function through sediment-hosted aquifers and enrichment of novel symbionts in the deep terrestrial subsurface.</title>
        <authorList>
            <person name="Probst A.J."/>
            <person name="Ladd B."/>
            <person name="Jarett J.K."/>
            <person name="Geller-Mcgrath D.E."/>
            <person name="Sieber C.M.K."/>
            <person name="Emerson J.B."/>
            <person name="Anantharaman K."/>
            <person name="Thomas B.C."/>
            <person name="Malmstrom R."/>
            <person name="Stieglmeier M."/>
            <person name="Klingl A."/>
            <person name="Woyke T."/>
            <person name="Ryan C.M."/>
            <person name="Banfield J.F."/>
        </authorList>
    </citation>
    <scope>NUCLEOTIDE SEQUENCE [LARGE SCALE GENOMIC DNA]</scope>
</reference>
<gene>
    <name evidence="1" type="ORF">COT75_04765</name>
</gene>
<dbReference type="GO" id="GO:0045892">
    <property type="term" value="P:negative regulation of DNA-templated transcription"/>
    <property type="evidence" value="ECO:0007669"/>
    <property type="project" value="UniProtKB-ARBA"/>
</dbReference>
<dbReference type="CDD" id="cd10148">
    <property type="entry name" value="CsoR-like_DUF156"/>
    <property type="match status" value="1"/>
</dbReference>
<protein>
    <recommendedName>
        <fullName evidence="3">Transcriptional regulator</fullName>
    </recommendedName>
</protein>
<dbReference type="Pfam" id="PF02583">
    <property type="entry name" value="Trns_repr_metal"/>
    <property type="match status" value="1"/>
</dbReference>
<evidence type="ECO:0000313" key="2">
    <source>
        <dbReference type="Proteomes" id="UP000230093"/>
    </source>
</evidence>
<dbReference type="Proteomes" id="UP000230093">
    <property type="component" value="Unassembled WGS sequence"/>
</dbReference>
<dbReference type="InterPro" id="IPR003735">
    <property type="entry name" value="Metal_Tscrpt_repr"/>
</dbReference>
<dbReference type="AlphaFoldDB" id="A0A2H0W7Y3"/>
<dbReference type="Gene3D" id="1.20.58.1000">
    <property type="entry name" value="Metal-sensitive repressor, helix protomer"/>
    <property type="match status" value="1"/>
</dbReference>
<dbReference type="InterPro" id="IPR038390">
    <property type="entry name" value="Metal_Tscrpt_repr_sf"/>
</dbReference>
<evidence type="ECO:0000313" key="1">
    <source>
        <dbReference type="EMBL" id="PIS08766.1"/>
    </source>
</evidence>